<dbReference type="InterPro" id="IPR001487">
    <property type="entry name" value="Bromodomain"/>
</dbReference>
<comment type="caution">
    <text evidence="5">The sequence shown here is derived from an EMBL/GenBank/DDBJ whole genome shotgun (WGS) entry which is preliminary data.</text>
</comment>
<organism evidence="5 6">
    <name type="scientific">Achlya hypogyna</name>
    <name type="common">Oomycete</name>
    <name type="synonym">Protoachlya hypogyna</name>
    <dbReference type="NCBI Taxonomy" id="1202772"/>
    <lineage>
        <taxon>Eukaryota</taxon>
        <taxon>Sar</taxon>
        <taxon>Stramenopiles</taxon>
        <taxon>Oomycota</taxon>
        <taxon>Saprolegniomycetes</taxon>
        <taxon>Saprolegniales</taxon>
        <taxon>Achlyaceae</taxon>
        <taxon>Achlya</taxon>
    </lineage>
</organism>
<evidence type="ECO:0000256" key="1">
    <source>
        <dbReference type="ARBA" id="ARBA00023117"/>
    </source>
</evidence>
<sequence length="390" mass="43498">MAASWESLRSHRVRGKDPKTMAQDMMSYVLRELMKKDVYDFFGLPVDTAAVPDYLDKIATPMDFSTIQKKINRHEYTSFDAFKLDVVIVFNNAQNYNLETTAYYREAVKLETAAYALFVEAEDRLTAHQAAYNRAGAFALKTPSPKRQRMGSPAKDHRPPLPDVRSPDDANTPQFNLLPAFLNIHPEPPKTPSPAKPPQSTDTKFFHDMTLEDIECGEACFIFDDIIHAPPTRTNDGLFIYDEESANQAFAAPSEDDVFPNNPTGAMVASQDAAPSCSPQHPSTVSAQSIECDTLVHTAPVPTVRRANSPPQKENLEPSIGSKTNNGWLQSKRNATQLPKSQSLWSSTAVVKAPPRQHDPNDIFGINAKKKRQPRQVLLDKFVQPSQPFN</sequence>
<evidence type="ECO:0000313" key="5">
    <source>
        <dbReference type="EMBL" id="OQS01265.1"/>
    </source>
</evidence>
<dbReference type="Gene3D" id="1.20.920.10">
    <property type="entry name" value="Bromodomain-like"/>
    <property type="match status" value="1"/>
</dbReference>
<keyword evidence="6" id="KW-1185">Reference proteome</keyword>
<name>A0A1V9ZTC4_ACHHY</name>
<gene>
    <name evidence="5" type="ORF">ACHHYP_01485</name>
</gene>
<dbReference type="PROSITE" id="PS50014">
    <property type="entry name" value="BROMODOMAIN_2"/>
    <property type="match status" value="1"/>
</dbReference>
<dbReference type="OrthoDB" id="21449at2759"/>
<dbReference type="EMBL" id="JNBR01000011">
    <property type="protein sequence ID" value="OQS01265.1"/>
    <property type="molecule type" value="Genomic_DNA"/>
</dbReference>
<dbReference type="SMART" id="SM00297">
    <property type="entry name" value="BROMO"/>
    <property type="match status" value="1"/>
</dbReference>
<feature type="domain" description="Bromo" evidence="4">
    <location>
        <begin position="34"/>
        <end position="104"/>
    </location>
</feature>
<dbReference type="AlphaFoldDB" id="A0A1V9ZTC4"/>
<reference evidence="5 6" key="1">
    <citation type="journal article" date="2014" name="Genome Biol. Evol.">
        <title>The secreted proteins of Achlya hypogyna and Thraustotheca clavata identify the ancestral oomycete secretome and reveal gene acquisitions by horizontal gene transfer.</title>
        <authorList>
            <person name="Misner I."/>
            <person name="Blouin N."/>
            <person name="Leonard G."/>
            <person name="Richards T.A."/>
            <person name="Lane C.E."/>
        </authorList>
    </citation>
    <scope>NUCLEOTIDE SEQUENCE [LARGE SCALE GENOMIC DNA]</scope>
    <source>
        <strain evidence="5 6">ATCC 48635</strain>
    </source>
</reference>
<evidence type="ECO:0000256" key="3">
    <source>
        <dbReference type="SAM" id="MobiDB-lite"/>
    </source>
</evidence>
<evidence type="ECO:0000256" key="2">
    <source>
        <dbReference type="PROSITE-ProRule" id="PRU00035"/>
    </source>
</evidence>
<proteinExistence type="predicted"/>
<dbReference type="Proteomes" id="UP000243579">
    <property type="component" value="Unassembled WGS sequence"/>
</dbReference>
<evidence type="ECO:0000259" key="4">
    <source>
        <dbReference type="PROSITE" id="PS50014"/>
    </source>
</evidence>
<evidence type="ECO:0000313" key="6">
    <source>
        <dbReference type="Proteomes" id="UP000243579"/>
    </source>
</evidence>
<dbReference type="PANTHER" id="PTHR22881">
    <property type="entry name" value="BROMODOMAIN CONTAINING PROTEIN"/>
    <property type="match status" value="1"/>
</dbReference>
<feature type="region of interest" description="Disordered" evidence="3">
    <location>
        <begin position="142"/>
        <end position="172"/>
    </location>
</feature>
<protein>
    <recommendedName>
        <fullName evidence="4">Bromo domain-containing protein</fullName>
    </recommendedName>
</protein>
<dbReference type="SUPFAM" id="SSF47370">
    <property type="entry name" value="Bromodomain"/>
    <property type="match status" value="1"/>
</dbReference>
<dbReference type="InterPro" id="IPR036427">
    <property type="entry name" value="Bromodomain-like_sf"/>
</dbReference>
<feature type="region of interest" description="Disordered" evidence="3">
    <location>
        <begin position="303"/>
        <end position="327"/>
    </location>
</feature>
<dbReference type="PRINTS" id="PR00503">
    <property type="entry name" value="BROMODOMAIN"/>
</dbReference>
<dbReference type="STRING" id="1202772.A0A1V9ZTC4"/>
<accession>A0A1V9ZTC4</accession>
<keyword evidence="1 2" id="KW-0103">Bromodomain</keyword>
<feature type="compositionally biased region" description="Basic and acidic residues" evidence="3">
    <location>
        <begin position="154"/>
        <end position="168"/>
    </location>
</feature>
<dbReference type="InterPro" id="IPR051831">
    <property type="entry name" value="Bromodomain_contain_prot"/>
</dbReference>
<dbReference type="Pfam" id="PF00439">
    <property type="entry name" value="Bromodomain"/>
    <property type="match status" value="1"/>
</dbReference>
<dbReference type="CDD" id="cd04369">
    <property type="entry name" value="Bromodomain"/>
    <property type="match status" value="1"/>
</dbReference>
<dbReference type="PANTHER" id="PTHR22881:SF27">
    <property type="entry name" value="BROMODOMAIN CONTAINING 7_9"/>
    <property type="match status" value="1"/>
</dbReference>